<evidence type="ECO:0000313" key="18">
    <source>
        <dbReference type="EMBL" id="PVD19454.1"/>
    </source>
</evidence>
<comment type="caution">
    <text evidence="18">The sequence shown here is derived from an EMBL/GenBank/DDBJ whole genome shotgun (WGS) entry which is preliminary data.</text>
</comment>
<dbReference type="OrthoDB" id="5975154at2759"/>
<dbReference type="InterPro" id="IPR018000">
    <property type="entry name" value="Neurotransmitter_ion_chnl_CS"/>
</dbReference>
<gene>
    <name evidence="18" type="ORF">C0Q70_19943</name>
</gene>
<keyword evidence="3" id="KW-1003">Cell membrane</keyword>
<evidence type="ECO:0000256" key="2">
    <source>
        <dbReference type="ARBA" id="ARBA00022448"/>
    </source>
</evidence>
<keyword evidence="19" id="KW-1185">Reference proteome</keyword>
<dbReference type="CDD" id="cd19051">
    <property type="entry name" value="LGIC_TM_cation"/>
    <property type="match status" value="1"/>
</dbReference>
<evidence type="ECO:0000256" key="5">
    <source>
        <dbReference type="ARBA" id="ARBA00022989"/>
    </source>
</evidence>
<keyword evidence="13 15" id="KW-0407">Ion channel</keyword>
<feature type="domain" description="Neurotransmitter-gated ion-channel transmembrane" evidence="17">
    <location>
        <begin position="226"/>
        <end position="462"/>
    </location>
</feature>
<dbReference type="InterPro" id="IPR036734">
    <property type="entry name" value="Neur_chan_lig-bd_sf"/>
</dbReference>
<dbReference type="EMBL" id="PZQS01000013">
    <property type="protein sequence ID" value="PVD19454.1"/>
    <property type="molecule type" value="Genomic_DNA"/>
</dbReference>
<feature type="transmembrane region" description="Helical" evidence="15">
    <location>
        <begin position="221"/>
        <end position="244"/>
    </location>
</feature>
<evidence type="ECO:0000256" key="9">
    <source>
        <dbReference type="ARBA" id="ARBA00023157"/>
    </source>
</evidence>
<dbReference type="InterPro" id="IPR006201">
    <property type="entry name" value="Neur_channel"/>
</dbReference>
<proteinExistence type="inferred from homology"/>
<dbReference type="Proteomes" id="UP000245119">
    <property type="component" value="Linkage Group LG13"/>
</dbReference>
<feature type="transmembrane region" description="Helical" evidence="15">
    <location>
        <begin position="447"/>
        <end position="471"/>
    </location>
</feature>
<dbReference type="InterPro" id="IPR006202">
    <property type="entry name" value="Neur_chan_lig-bd"/>
</dbReference>
<dbReference type="Gene3D" id="1.20.58.390">
    <property type="entry name" value="Neurotransmitter-gated ion-channel transmembrane domain"/>
    <property type="match status" value="1"/>
</dbReference>
<keyword evidence="2 15" id="KW-0813">Transport</keyword>
<dbReference type="PROSITE" id="PS00236">
    <property type="entry name" value="NEUROTR_ION_CHANNEL"/>
    <property type="match status" value="1"/>
</dbReference>
<dbReference type="Pfam" id="PF02932">
    <property type="entry name" value="Neur_chan_memb"/>
    <property type="match status" value="1"/>
</dbReference>
<evidence type="ECO:0000256" key="14">
    <source>
        <dbReference type="ARBA" id="ARBA00034099"/>
    </source>
</evidence>
<dbReference type="GO" id="GO:0045211">
    <property type="term" value="C:postsynaptic membrane"/>
    <property type="evidence" value="ECO:0007669"/>
    <property type="project" value="InterPro"/>
</dbReference>
<dbReference type="InterPro" id="IPR006029">
    <property type="entry name" value="Neurotrans-gated_channel_TM"/>
</dbReference>
<dbReference type="AlphaFoldDB" id="A0A2T7NE52"/>
<dbReference type="OMA" id="WFFVAEV"/>
<evidence type="ECO:0000256" key="12">
    <source>
        <dbReference type="ARBA" id="ARBA00023286"/>
    </source>
</evidence>
<evidence type="ECO:0000256" key="4">
    <source>
        <dbReference type="ARBA" id="ARBA00022692"/>
    </source>
</evidence>
<evidence type="ECO:0000256" key="15">
    <source>
        <dbReference type="RuleBase" id="RU000687"/>
    </source>
</evidence>
<evidence type="ECO:0000259" key="16">
    <source>
        <dbReference type="Pfam" id="PF02931"/>
    </source>
</evidence>
<dbReference type="InterPro" id="IPR002394">
    <property type="entry name" value="Nicotinic_acetylcholine_rcpt"/>
</dbReference>
<evidence type="ECO:0000256" key="13">
    <source>
        <dbReference type="ARBA" id="ARBA00023303"/>
    </source>
</evidence>
<evidence type="ECO:0000256" key="8">
    <source>
        <dbReference type="ARBA" id="ARBA00023136"/>
    </source>
</evidence>
<dbReference type="SUPFAM" id="SSF90112">
    <property type="entry name" value="Neurotransmitter-gated ion-channel transmembrane pore"/>
    <property type="match status" value="1"/>
</dbReference>
<feature type="domain" description="Neurotransmitter-gated ion-channel ligand-binding" evidence="16">
    <location>
        <begin position="9"/>
        <end position="218"/>
    </location>
</feature>
<keyword evidence="8 15" id="KW-0472">Membrane</keyword>
<evidence type="ECO:0000256" key="7">
    <source>
        <dbReference type="ARBA" id="ARBA00023065"/>
    </source>
</evidence>
<dbReference type="PANTHER" id="PTHR18945">
    <property type="entry name" value="NEUROTRANSMITTER GATED ION CHANNEL"/>
    <property type="match status" value="1"/>
</dbReference>
<evidence type="ECO:0000313" key="19">
    <source>
        <dbReference type="Proteomes" id="UP000245119"/>
    </source>
</evidence>
<dbReference type="PRINTS" id="PR00252">
    <property type="entry name" value="NRIONCHANNEL"/>
</dbReference>
<keyword evidence="12" id="KW-1071">Ligand-gated ion channel</keyword>
<evidence type="ECO:0000256" key="6">
    <source>
        <dbReference type="ARBA" id="ARBA00023018"/>
    </source>
</evidence>
<dbReference type="InterPro" id="IPR036719">
    <property type="entry name" value="Neuro-gated_channel_TM_sf"/>
</dbReference>
<keyword evidence="5 15" id="KW-1133">Transmembrane helix</keyword>
<accession>A0A2T7NE52</accession>
<dbReference type="FunFam" id="2.70.170.10:FF:000016">
    <property type="entry name" value="Nicotinic acetylcholine receptor subunit"/>
    <property type="match status" value="1"/>
</dbReference>
<name>A0A2T7NE52_POMCA</name>
<dbReference type="PRINTS" id="PR00254">
    <property type="entry name" value="NICOTINICR"/>
</dbReference>
<evidence type="ECO:0000256" key="1">
    <source>
        <dbReference type="ARBA" id="ARBA00009237"/>
    </source>
</evidence>
<evidence type="ECO:0000256" key="10">
    <source>
        <dbReference type="ARBA" id="ARBA00023170"/>
    </source>
</evidence>
<evidence type="ECO:0008006" key="20">
    <source>
        <dbReference type="Google" id="ProtNLM"/>
    </source>
</evidence>
<reference evidence="18 19" key="1">
    <citation type="submission" date="2018-04" db="EMBL/GenBank/DDBJ databases">
        <title>The genome of golden apple snail Pomacea canaliculata provides insight into stress tolerance and invasive adaptation.</title>
        <authorList>
            <person name="Liu C."/>
            <person name="Liu B."/>
            <person name="Ren Y."/>
            <person name="Zhang Y."/>
            <person name="Wang H."/>
            <person name="Li S."/>
            <person name="Jiang F."/>
            <person name="Yin L."/>
            <person name="Zhang G."/>
            <person name="Qian W."/>
            <person name="Fan W."/>
        </authorList>
    </citation>
    <scope>NUCLEOTIDE SEQUENCE [LARGE SCALE GENOMIC DNA]</scope>
    <source>
        <strain evidence="18">SZHN2017</strain>
        <tissue evidence="18">Muscle</tissue>
    </source>
</reference>
<protein>
    <recommendedName>
        <fullName evidence="20">Neurotransmitter-gated ion-channel ligand-binding domain-containing protein</fullName>
    </recommendedName>
</protein>
<keyword evidence="4 15" id="KW-0812">Transmembrane</keyword>
<evidence type="ECO:0000259" key="17">
    <source>
        <dbReference type="Pfam" id="PF02932"/>
    </source>
</evidence>
<dbReference type="InterPro" id="IPR038050">
    <property type="entry name" value="Neuro_actylchol_rec"/>
</dbReference>
<dbReference type="Pfam" id="PF02931">
    <property type="entry name" value="Neur_chan_LBD"/>
    <property type="match status" value="1"/>
</dbReference>
<evidence type="ECO:0000256" key="3">
    <source>
        <dbReference type="ARBA" id="ARBA00022475"/>
    </source>
</evidence>
<keyword evidence="11" id="KW-0325">Glycoprotein</keyword>
<keyword evidence="7 15" id="KW-0406">Ion transport</keyword>
<feature type="transmembrane region" description="Helical" evidence="15">
    <location>
        <begin position="280"/>
        <end position="299"/>
    </location>
</feature>
<keyword evidence="6" id="KW-0770">Synapse</keyword>
<comment type="similarity">
    <text evidence="1">Belongs to the ligand-gated ion channel (TC 1.A.9) family. Acetylcholine receptor (TC 1.A.9.1) subfamily.</text>
</comment>
<comment type="subcellular location">
    <subcellularLocation>
        <location evidence="14">Synaptic cell membrane</location>
        <topology evidence="14">Multi-pass membrane protein</topology>
    </subcellularLocation>
</comment>
<dbReference type="SUPFAM" id="SSF63712">
    <property type="entry name" value="Nicotinic receptor ligand binding domain-like"/>
    <property type="match status" value="1"/>
</dbReference>
<dbReference type="GO" id="GO:0004888">
    <property type="term" value="F:transmembrane signaling receptor activity"/>
    <property type="evidence" value="ECO:0007669"/>
    <property type="project" value="InterPro"/>
</dbReference>
<keyword evidence="9" id="KW-1015">Disulfide bond</keyword>
<organism evidence="18 19">
    <name type="scientific">Pomacea canaliculata</name>
    <name type="common">Golden apple snail</name>
    <dbReference type="NCBI Taxonomy" id="400727"/>
    <lineage>
        <taxon>Eukaryota</taxon>
        <taxon>Metazoa</taxon>
        <taxon>Spiralia</taxon>
        <taxon>Lophotrochozoa</taxon>
        <taxon>Mollusca</taxon>
        <taxon>Gastropoda</taxon>
        <taxon>Caenogastropoda</taxon>
        <taxon>Architaenioglossa</taxon>
        <taxon>Ampullarioidea</taxon>
        <taxon>Ampullariidae</taxon>
        <taxon>Pomacea</taxon>
    </lineage>
</organism>
<dbReference type="GO" id="GO:0022848">
    <property type="term" value="F:acetylcholine-gated monoatomic cation-selective channel activity"/>
    <property type="evidence" value="ECO:0007669"/>
    <property type="project" value="InterPro"/>
</dbReference>
<dbReference type="Gene3D" id="2.70.170.10">
    <property type="entry name" value="Neurotransmitter-gated ion-channel ligand-binding domain"/>
    <property type="match status" value="1"/>
</dbReference>
<sequence length="474" mass="54514">MSPSEGPEHKLFAHLFRNYSSESRPVTNASHPVVVNFAISLNQLLDLDEKNQVLTTSVWIYEQWRDENLVWRPKSFDGQRLLMIPASSIWLPDIFIFNTAGDSIDGFVNVSGSKVVVQHSGRVRWMVPLIVNSACAVDVTYFPYDQQVCEVKFGSWIYDLSQLDLRLSVKDPDLHYYVMNSEYDLVNVSLTRDVLNGSCCPGEGYHAMVNLCIHLKRKSLYYDYIVIAPTIMLCVLTLASFLLPCHRGEKIAIGLTVFLTLYVLQLRIADNVPDTNSTPILGVFLFVVMTFNCISLIMATIVMNIKKRGDEKQCPDVPKWLLFLCHRILSRIVCTRYLWKDEIPVPEEKHDGTDNHRCLDNRHYSSVRTDDPATYEPRSASHSASHVLQQLQSSVARQRKRLLFPGTTDDVHHAREKTPPERVAVPGLRMFHMKRQWFFVAEVVDKFAFLIYLVTMSFTILMILYIVPVYMRDR</sequence>
<feature type="transmembrane region" description="Helical" evidence="15">
    <location>
        <begin position="251"/>
        <end position="268"/>
    </location>
</feature>
<keyword evidence="10" id="KW-0675">Receptor</keyword>
<evidence type="ECO:0000256" key="11">
    <source>
        <dbReference type="ARBA" id="ARBA00023180"/>
    </source>
</evidence>
<dbReference type="CDD" id="cd18997">
    <property type="entry name" value="LGIC_ECD_nAChR"/>
    <property type="match status" value="1"/>
</dbReference>